<dbReference type="AlphaFoldDB" id="A0A7I5E7S1"/>
<dbReference type="InterPro" id="IPR001563">
    <property type="entry name" value="Peptidase_S10"/>
</dbReference>
<dbReference type="Gene3D" id="3.40.50.1820">
    <property type="entry name" value="alpha/beta hydrolase"/>
    <property type="match status" value="1"/>
</dbReference>
<accession>A0A7I5E7S1</accession>
<proteinExistence type="inferred from homology"/>
<dbReference type="InterPro" id="IPR033124">
    <property type="entry name" value="Ser_caboxypep_his_AS"/>
</dbReference>
<dbReference type="GO" id="GO:0004185">
    <property type="term" value="F:serine-type carboxypeptidase activity"/>
    <property type="evidence" value="ECO:0007669"/>
    <property type="project" value="InterPro"/>
</dbReference>
<protein>
    <submittedName>
        <fullName evidence="3">Carboxypeptidase</fullName>
    </submittedName>
</protein>
<dbReference type="Pfam" id="PF00450">
    <property type="entry name" value="Peptidase_S10"/>
    <property type="match status" value="2"/>
</dbReference>
<dbReference type="GO" id="GO:0006508">
    <property type="term" value="P:proteolysis"/>
    <property type="evidence" value="ECO:0007669"/>
    <property type="project" value="InterPro"/>
</dbReference>
<sequence length="138" mass="15462">MGESYAGVYVPTLAERILVGQKDFPINLKGIALGNGMVHEKLNIETSIRYAYGHGIVDERTWNALQRDCCGGCIDSCELTEQTLGKTPWKYDRQIAGFKTVFEGLTFITVRGAGHKAPRQRAPQMFYAIQQFLLNHPI</sequence>
<reference evidence="3" key="1">
    <citation type="submission" date="2020-12" db="UniProtKB">
        <authorList>
            <consortium name="WormBaseParasite"/>
        </authorList>
    </citation>
    <scope>IDENTIFICATION</scope>
    <source>
        <strain evidence="3">MHco3</strain>
    </source>
</reference>
<dbReference type="OrthoDB" id="735686at2759"/>
<comment type="similarity">
    <text evidence="1">Belongs to the peptidase S10 family.</text>
</comment>
<evidence type="ECO:0000313" key="3">
    <source>
        <dbReference type="WBParaSite" id="HCON_00053670-00001"/>
    </source>
</evidence>
<dbReference type="PANTHER" id="PTHR11802">
    <property type="entry name" value="SERINE PROTEASE FAMILY S10 SERINE CARBOXYPEPTIDASE"/>
    <property type="match status" value="1"/>
</dbReference>
<dbReference type="Proteomes" id="UP000025227">
    <property type="component" value="Unplaced"/>
</dbReference>
<organism evidence="2 3">
    <name type="scientific">Haemonchus contortus</name>
    <name type="common">Barber pole worm</name>
    <dbReference type="NCBI Taxonomy" id="6289"/>
    <lineage>
        <taxon>Eukaryota</taxon>
        <taxon>Metazoa</taxon>
        <taxon>Ecdysozoa</taxon>
        <taxon>Nematoda</taxon>
        <taxon>Chromadorea</taxon>
        <taxon>Rhabditida</taxon>
        <taxon>Rhabditina</taxon>
        <taxon>Rhabditomorpha</taxon>
        <taxon>Strongyloidea</taxon>
        <taxon>Trichostrongylidae</taxon>
        <taxon>Haemonchus</taxon>
    </lineage>
</organism>
<keyword evidence="2" id="KW-1185">Reference proteome</keyword>
<dbReference type="WBParaSite" id="HCON_00053670-00001">
    <property type="protein sequence ID" value="HCON_00053670-00001"/>
    <property type="gene ID" value="HCON_00053670"/>
</dbReference>
<evidence type="ECO:0000256" key="1">
    <source>
        <dbReference type="ARBA" id="ARBA00009431"/>
    </source>
</evidence>
<dbReference type="PROSITE" id="PS00560">
    <property type="entry name" value="CARBOXYPEPT_SER_HIS"/>
    <property type="match status" value="1"/>
</dbReference>
<name>A0A7I5E7S1_HAECO</name>
<dbReference type="PANTHER" id="PTHR11802:SF418">
    <property type="entry name" value="SERINE CARBOXYPEPTIDASE CTSA-1.1"/>
    <property type="match status" value="1"/>
</dbReference>
<dbReference type="InterPro" id="IPR029058">
    <property type="entry name" value="AB_hydrolase_fold"/>
</dbReference>
<evidence type="ECO:0000313" key="2">
    <source>
        <dbReference type="Proteomes" id="UP000025227"/>
    </source>
</evidence>
<dbReference type="SUPFAM" id="SSF53474">
    <property type="entry name" value="alpha/beta-Hydrolases"/>
    <property type="match status" value="1"/>
</dbReference>